<evidence type="ECO:0000313" key="4">
    <source>
        <dbReference type="EMBL" id="REI18891.1"/>
    </source>
</evidence>
<evidence type="ECO:0000313" key="6">
    <source>
        <dbReference type="Proteomes" id="UP000597038"/>
    </source>
</evidence>
<evidence type="ECO:0000259" key="2">
    <source>
        <dbReference type="Pfam" id="PF03703"/>
    </source>
</evidence>
<feature type="domain" description="YdbS-like PH" evidence="2">
    <location>
        <begin position="72"/>
        <end position="147"/>
    </location>
</feature>
<name>A0AAX1RRQ0_9STAP</name>
<keyword evidence="1" id="KW-0812">Transmembrane</keyword>
<dbReference type="PANTHER" id="PTHR34473">
    <property type="entry name" value="UPF0699 TRANSMEMBRANE PROTEIN YDBS"/>
    <property type="match status" value="1"/>
</dbReference>
<feature type="transmembrane region" description="Helical" evidence="1">
    <location>
        <begin position="44"/>
        <end position="66"/>
    </location>
</feature>
<dbReference type="RefSeq" id="WP_115857049.1">
    <property type="nucleotide sequence ID" value="NZ_CAJUZQ010000039.1"/>
</dbReference>
<sequence length="181" mass="20949">MKKMSPNGPKVIRIVAMIVASIVGLVVVGLLIASIFVTENIRQWLWYIALGLAIVLVLYILIGVWLKPKYQYRIFGYEYSQQNVVIREGFLWITQTKIPVFRIQNIDLEEGFFMRKYDLVTVTLSTAGGNHQLTLLNKNDANHIIKLIKKHGNLSEENVDLLHSQQKYEYEDQDVQKEELQ</sequence>
<dbReference type="PANTHER" id="PTHR34473:SF2">
    <property type="entry name" value="UPF0699 TRANSMEMBRANE PROTEIN YDBT"/>
    <property type="match status" value="1"/>
</dbReference>
<reference evidence="4 5" key="1">
    <citation type="journal article" date="2018" name="Vet. Microbiol.">
        <title>Characterisation of Staphylococcus felis isolated from cats using whole genome sequencing.</title>
        <authorList>
            <person name="Worthing K."/>
            <person name="Pang S."/>
            <person name="Trott D.J."/>
            <person name="Abraham S."/>
            <person name="Coombs G.W."/>
            <person name="Jordan D."/>
            <person name="McIntyre L."/>
            <person name="Davies M.R."/>
            <person name="Norris J."/>
        </authorList>
    </citation>
    <scope>NUCLEOTIDE SEQUENCE [LARGE SCALE GENOMIC DNA]</scope>
    <source>
        <strain evidence="4 5">F25</strain>
    </source>
</reference>
<dbReference type="Pfam" id="PF03703">
    <property type="entry name" value="bPH_2"/>
    <property type="match status" value="1"/>
</dbReference>
<dbReference type="AlphaFoldDB" id="A0AAX1RRQ0"/>
<comment type="caution">
    <text evidence="4">The sequence shown here is derived from an EMBL/GenBank/DDBJ whole genome shotgun (WGS) entry which is preliminary data.</text>
</comment>
<dbReference type="EMBL" id="JAEDAQ010000012">
    <property type="protein sequence ID" value="MBH9581290.1"/>
    <property type="molecule type" value="Genomic_DNA"/>
</dbReference>
<keyword evidence="6" id="KW-1185">Reference proteome</keyword>
<gene>
    <name evidence="4" type="ORF">DOS76_11915</name>
    <name evidence="3" type="ORF">I9026_07875</name>
</gene>
<dbReference type="Proteomes" id="UP000597038">
    <property type="component" value="Unassembled WGS sequence"/>
</dbReference>
<evidence type="ECO:0000313" key="3">
    <source>
        <dbReference type="EMBL" id="MBH9581290.1"/>
    </source>
</evidence>
<accession>A0AAX1RRQ0</accession>
<dbReference type="EMBL" id="QKYD01000175">
    <property type="protein sequence ID" value="REI18891.1"/>
    <property type="molecule type" value="Genomic_DNA"/>
</dbReference>
<feature type="transmembrane region" description="Helical" evidence="1">
    <location>
        <begin position="12"/>
        <end position="38"/>
    </location>
</feature>
<dbReference type="InterPro" id="IPR005182">
    <property type="entry name" value="YdbS-like_PH"/>
</dbReference>
<evidence type="ECO:0000256" key="1">
    <source>
        <dbReference type="SAM" id="Phobius"/>
    </source>
</evidence>
<keyword evidence="1" id="KW-0472">Membrane</keyword>
<proteinExistence type="predicted"/>
<reference evidence="3 6" key="2">
    <citation type="submission" date="2020-12" db="EMBL/GenBank/DDBJ databases">
        <title>Genomic analysis of Staphylococcus felis from a cat with skin infection.</title>
        <authorList>
            <person name="Aslantas O."/>
            <person name="Keskin O."/>
            <person name="Buyukaltay K."/>
            <person name="Gullu Yucetepe A."/>
        </authorList>
    </citation>
    <scope>NUCLEOTIDE SEQUENCE [LARGE SCALE GENOMIC DNA]</scope>
    <source>
        <strain evidence="3 6">HARRANVET</strain>
    </source>
</reference>
<dbReference type="Proteomes" id="UP000256337">
    <property type="component" value="Unassembled WGS sequence"/>
</dbReference>
<organism evidence="4 5">
    <name type="scientific">Staphylococcus felis</name>
    <dbReference type="NCBI Taxonomy" id="46127"/>
    <lineage>
        <taxon>Bacteria</taxon>
        <taxon>Bacillati</taxon>
        <taxon>Bacillota</taxon>
        <taxon>Bacilli</taxon>
        <taxon>Bacillales</taxon>
        <taxon>Staphylococcaceae</taxon>
        <taxon>Staphylococcus</taxon>
    </lineage>
</organism>
<protein>
    <submittedName>
        <fullName evidence="3">PH domain-containing protein</fullName>
    </submittedName>
</protein>
<evidence type="ECO:0000313" key="5">
    <source>
        <dbReference type="Proteomes" id="UP000256337"/>
    </source>
</evidence>
<keyword evidence="1" id="KW-1133">Transmembrane helix</keyword>